<evidence type="ECO:0000259" key="2">
    <source>
        <dbReference type="PROSITE" id="PS51186"/>
    </source>
</evidence>
<keyword evidence="4" id="KW-1185">Reference proteome</keyword>
<dbReference type="Pfam" id="PF13302">
    <property type="entry name" value="Acetyltransf_3"/>
    <property type="match status" value="1"/>
</dbReference>
<dbReference type="AlphaFoldDB" id="A0A1Y2M7V0"/>
<dbReference type="PROSITE" id="PS51186">
    <property type="entry name" value="GNAT"/>
    <property type="match status" value="1"/>
</dbReference>
<dbReference type="GO" id="GO:0016747">
    <property type="term" value="F:acyltransferase activity, transferring groups other than amino-acyl groups"/>
    <property type="evidence" value="ECO:0007669"/>
    <property type="project" value="InterPro"/>
</dbReference>
<feature type="region of interest" description="Disordered" evidence="1">
    <location>
        <begin position="229"/>
        <end position="251"/>
    </location>
</feature>
<dbReference type="InterPro" id="IPR000182">
    <property type="entry name" value="GNAT_dom"/>
</dbReference>
<organism evidence="3 4">
    <name type="scientific">Epicoccum nigrum</name>
    <name type="common">Soil fungus</name>
    <name type="synonym">Epicoccum purpurascens</name>
    <dbReference type="NCBI Taxonomy" id="105696"/>
    <lineage>
        <taxon>Eukaryota</taxon>
        <taxon>Fungi</taxon>
        <taxon>Dikarya</taxon>
        <taxon>Ascomycota</taxon>
        <taxon>Pezizomycotina</taxon>
        <taxon>Dothideomycetes</taxon>
        <taxon>Pleosporomycetidae</taxon>
        <taxon>Pleosporales</taxon>
        <taxon>Pleosporineae</taxon>
        <taxon>Didymellaceae</taxon>
        <taxon>Epicoccum</taxon>
    </lineage>
</organism>
<reference evidence="3 4" key="1">
    <citation type="journal article" date="2017" name="Genome Announc.">
        <title>Genome sequence of the saprophytic ascomycete Epicoccum nigrum ICMP 19927 strain isolated from New Zealand.</title>
        <authorList>
            <person name="Fokin M."/>
            <person name="Fleetwood D."/>
            <person name="Weir B.S."/>
            <person name="Villas-Boas S.G."/>
        </authorList>
    </citation>
    <scope>NUCLEOTIDE SEQUENCE [LARGE SCALE GENOMIC DNA]</scope>
    <source>
        <strain evidence="3 4">ICMP 19927</strain>
    </source>
</reference>
<evidence type="ECO:0000313" key="4">
    <source>
        <dbReference type="Proteomes" id="UP000193240"/>
    </source>
</evidence>
<dbReference type="InParanoid" id="A0A1Y2M7V0"/>
<dbReference type="EMBL" id="KZ107840">
    <property type="protein sequence ID" value="OSS51288.1"/>
    <property type="molecule type" value="Genomic_DNA"/>
</dbReference>
<dbReference type="Gene3D" id="3.40.630.30">
    <property type="match status" value="1"/>
</dbReference>
<proteinExistence type="predicted"/>
<feature type="domain" description="N-acetyltransferase" evidence="2">
    <location>
        <begin position="60"/>
        <end position="214"/>
    </location>
</feature>
<name>A0A1Y2M7V0_EPING</name>
<dbReference type="InterPro" id="IPR016181">
    <property type="entry name" value="Acyl_CoA_acyltransferase"/>
</dbReference>
<gene>
    <name evidence="3" type="ORF">B5807_03712</name>
</gene>
<dbReference type="PANTHER" id="PTHR43415">
    <property type="entry name" value="SPERMIDINE N(1)-ACETYLTRANSFERASE"/>
    <property type="match status" value="1"/>
</dbReference>
<accession>A0A1Y2M7V0</accession>
<evidence type="ECO:0000256" key="1">
    <source>
        <dbReference type="SAM" id="MobiDB-lite"/>
    </source>
</evidence>
<dbReference type="CDD" id="cd04301">
    <property type="entry name" value="NAT_SF"/>
    <property type="match status" value="1"/>
</dbReference>
<dbReference type="Proteomes" id="UP000193240">
    <property type="component" value="Unassembled WGS sequence"/>
</dbReference>
<dbReference type="PANTHER" id="PTHR43415:SF3">
    <property type="entry name" value="GNAT-FAMILY ACETYLTRANSFERASE"/>
    <property type="match status" value="1"/>
</dbReference>
<dbReference type="OMA" id="AFAYNER"/>
<sequence>MATLPDPSLIPNPLRPFDTTRLAMRAVRLPEDRPVFVALNDDHTGYINSSGPNITLPGPAEVTRYSEHVANETLVGAILWLKDAPSRTSDQVTLDALQGLPSQPSNTPIRSEYGIAIGEIHLERARPNMAHHRSTSIGLTILPTYQGQGYGREAIEWALDYAFRRAGMHRVGIGAFGWNSGALRLYEKIGFKIEGRSRQALWHEGAWWDLIEFGMLEGEWWELRRKKEKASQEAEEGRRMNRAIRIDSSED</sequence>
<protein>
    <recommendedName>
        <fullName evidence="2">N-acetyltransferase domain-containing protein</fullName>
    </recommendedName>
</protein>
<evidence type="ECO:0000313" key="3">
    <source>
        <dbReference type="EMBL" id="OSS51288.1"/>
    </source>
</evidence>
<dbReference type="SUPFAM" id="SSF55729">
    <property type="entry name" value="Acyl-CoA N-acyltransferases (Nat)"/>
    <property type="match status" value="1"/>
</dbReference>